<dbReference type="SMART" id="SM00423">
    <property type="entry name" value="PSI"/>
    <property type="match status" value="1"/>
</dbReference>
<proteinExistence type="predicted"/>
<evidence type="ECO:0000256" key="3">
    <source>
        <dbReference type="ARBA" id="ARBA00022553"/>
    </source>
</evidence>
<evidence type="ECO:0000256" key="2">
    <source>
        <dbReference type="ARBA" id="ARBA00022475"/>
    </source>
</evidence>
<keyword evidence="8" id="KW-0472">Membrane</keyword>
<feature type="domain" description="Sema" evidence="12">
    <location>
        <begin position="1"/>
        <end position="474"/>
    </location>
</feature>
<dbReference type="GO" id="GO:0030334">
    <property type="term" value="P:regulation of cell migration"/>
    <property type="evidence" value="ECO:0007669"/>
    <property type="project" value="TreeGrafter"/>
</dbReference>
<name>A0A3Q1FUT9_9TELE</name>
<evidence type="ECO:0000313" key="13">
    <source>
        <dbReference type="Ensembl" id="ENSAPOP00000022076.1"/>
    </source>
</evidence>
<accession>A0A3Q1FUT9</accession>
<keyword evidence="2" id="KW-1003">Cell membrane</keyword>
<keyword evidence="9" id="KW-1015">Disulfide bond</keyword>
<dbReference type="InterPro" id="IPR036352">
    <property type="entry name" value="Semap_dom_sf"/>
</dbReference>
<dbReference type="Gene3D" id="2.60.40.10">
    <property type="entry name" value="Immunoglobulins"/>
    <property type="match status" value="1"/>
</dbReference>
<dbReference type="GeneTree" id="ENSGT01150000286928"/>
<dbReference type="GO" id="GO:0007162">
    <property type="term" value="P:negative regulation of cell adhesion"/>
    <property type="evidence" value="ECO:0007669"/>
    <property type="project" value="TreeGrafter"/>
</dbReference>
<dbReference type="InterPro" id="IPR013783">
    <property type="entry name" value="Ig-like_fold"/>
</dbReference>
<dbReference type="GO" id="GO:0007411">
    <property type="term" value="P:axon guidance"/>
    <property type="evidence" value="ECO:0007669"/>
    <property type="project" value="UniProtKB-ARBA"/>
</dbReference>
<evidence type="ECO:0000313" key="14">
    <source>
        <dbReference type="Proteomes" id="UP000257200"/>
    </source>
</evidence>
<organism evidence="13 14">
    <name type="scientific">Acanthochromis polyacanthus</name>
    <name type="common">spiny chromis</name>
    <dbReference type="NCBI Taxonomy" id="80966"/>
    <lineage>
        <taxon>Eukaryota</taxon>
        <taxon>Metazoa</taxon>
        <taxon>Chordata</taxon>
        <taxon>Craniata</taxon>
        <taxon>Vertebrata</taxon>
        <taxon>Euteleostomi</taxon>
        <taxon>Actinopterygii</taxon>
        <taxon>Neopterygii</taxon>
        <taxon>Teleostei</taxon>
        <taxon>Neoteleostei</taxon>
        <taxon>Acanthomorphata</taxon>
        <taxon>Ovalentaria</taxon>
        <taxon>Pomacentridae</taxon>
        <taxon>Acanthochromis</taxon>
    </lineage>
</organism>
<dbReference type="SMART" id="SM00630">
    <property type="entry name" value="Sema"/>
    <property type="match status" value="1"/>
</dbReference>
<keyword evidence="14" id="KW-1185">Reference proteome</keyword>
<keyword evidence="10" id="KW-0325">Glycoprotein</keyword>
<evidence type="ECO:0000256" key="9">
    <source>
        <dbReference type="ARBA" id="ARBA00023157"/>
    </source>
</evidence>
<dbReference type="Pfam" id="PF01437">
    <property type="entry name" value="PSI"/>
    <property type="match status" value="1"/>
</dbReference>
<evidence type="ECO:0000256" key="11">
    <source>
        <dbReference type="PROSITE-ProRule" id="PRU00352"/>
    </source>
</evidence>
<evidence type="ECO:0000259" key="12">
    <source>
        <dbReference type="PROSITE" id="PS51004"/>
    </source>
</evidence>
<dbReference type="PANTHER" id="PTHR22625">
    <property type="entry name" value="PLEXIN"/>
    <property type="match status" value="1"/>
</dbReference>
<dbReference type="GO" id="GO:0017154">
    <property type="term" value="F:semaphorin receptor activity"/>
    <property type="evidence" value="ECO:0007669"/>
    <property type="project" value="InterPro"/>
</dbReference>
<sequence length="599" mass="64988">QVLQKFPEVLEGAPGLFLVLVRRYQRSLRTLKGAPLSHLLLDPGAGHLYVGGVDHLYQLTSDLEVMSHVRTGPHLDSPDCLPPIIPQDCHSATPTHNHNKLLLLEAGQGAEPGSLIVCGSLFQGICDKRSLSNISQLIYQTSNPVDTQYVAANDPRVSTVAVVITSKSKQEGGGAGGVLRLMLVGRGYTSKGPGDIPPITTRRLFPVVAPRRAFSQEEELGKLVVGSYSEYNNHFVKAVAHGDHVYFLFSRRDVWHKKEYRTYASRLCVSDRSFYSYVEAPLLCHGGYNLAQGAWLGNHSGKPALFVVMAAGQASTPVATSRSALCVYGMAELDAMLQKAQEVCGSRLHTGILSLTSLPIGPQDSLSEYPCGGEHTPNPIASSVPLEATPTVTSTTQLTAVTTATEAGHTIAFLGDREGRLHKVLVRSDWSGHLYGSLTVDDDCLLSVPQLSKVPVSSCERHTDCQTCLSASDPYCGWCVLEGRCSRKHQCQRHLQPNHWLWSFEPTNQCVTVQSLQPSNQSREEQTQVTLSVIQLPMLTEVESLSCVFGLLPPQPAVVMGTSITCQSPAPELLPSMPTGSGDRVPVSSKFNHPFLLLN</sequence>
<dbReference type="GO" id="GO:0008360">
    <property type="term" value="P:regulation of cell shape"/>
    <property type="evidence" value="ECO:0007669"/>
    <property type="project" value="TreeGrafter"/>
</dbReference>
<keyword evidence="5" id="KW-0732">Signal</keyword>
<comment type="caution">
    <text evidence="11">Lacks conserved residue(s) required for the propagation of feature annotation.</text>
</comment>
<comment type="subcellular location">
    <subcellularLocation>
        <location evidence="1">Cell membrane</location>
        <topology evidence="1">Single-pass type I membrane protein</topology>
    </subcellularLocation>
</comment>
<protein>
    <recommendedName>
        <fullName evidence="12">Sema domain-containing protein</fullName>
    </recommendedName>
</protein>
<keyword evidence="3" id="KW-0597">Phosphoprotein</keyword>
<dbReference type="GO" id="GO:0002116">
    <property type="term" value="C:semaphorin receptor complex"/>
    <property type="evidence" value="ECO:0007669"/>
    <property type="project" value="TreeGrafter"/>
</dbReference>
<reference evidence="13" key="1">
    <citation type="submission" date="2025-08" db="UniProtKB">
        <authorList>
            <consortium name="Ensembl"/>
        </authorList>
    </citation>
    <scope>IDENTIFICATION</scope>
</reference>
<dbReference type="InterPro" id="IPR031148">
    <property type="entry name" value="Plexin"/>
</dbReference>
<dbReference type="Ensembl" id="ENSAPOT00000014705.1">
    <property type="protein sequence ID" value="ENSAPOP00000022076.1"/>
    <property type="gene ID" value="ENSAPOG00000003060.1"/>
</dbReference>
<evidence type="ECO:0000256" key="6">
    <source>
        <dbReference type="ARBA" id="ARBA00022737"/>
    </source>
</evidence>
<keyword evidence="6" id="KW-0677">Repeat</keyword>
<evidence type="ECO:0000256" key="7">
    <source>
        <dbReference type="ARBA" id="ARBA00022989"/>
    </source>
</evidence>
<reference evidence="13" key="2">
    <citation type="submission" date="2025-09" db="UniProtKB">
        <authorList>
            <consortium name="Ensembl"/>
        </authorList>
    </citation>
    <scope>IDENTIFICATION</scope>
</reference>
<dbReference type="InterPro" id="IPR041019">
    <property type="entry name" value="TIG1_plexin"/>
</dbReference>
<keyword evidence="4" id="KW-0812">Transmembrane</keyword>
<dbReference type="SUPFAM" id="SSF103575">
    <property type="entry name" value="Plexin repeat"/>
    <property type="match status" value="1"/>
</dbReference>
<evidence type="ECO:0000256" key="8">
    <source>
        <dbReference type="ARBA" id="ARBA00023136"/>
    </source>
</evidence>
<dbReference type="InterPro" id="IPR016201">
    <property type="entry name" value="PSI"/>
</dbReference>
<dbReference type="Proteomes" id="UP000257200">
    <property type="component" value="Unplaced"/>
</dbReference>
<dbReference type="Pfam" id="PF17960">
    <property type="entry name" value="TIG_plexin"/>
    <property type="match status" value="1"/>
</dbReference>
<dbReference type="STRING" id="80966.ENSAPOP00000022076"/>
<dbReference type="PANTHER" id="PTHR22625:SF69">
    <property type="entry name" value="PLEXIN-B3"/>
    <property type="match status" value="1"/>
</dbReference>
<dbReference type="Pfam" id="PF01403">
    <property type="entry name" value="Sema"/>
    <property type="match status" value="1"/>
</dbReference>
<dbReference type="InParanoid" id="A0A3Q1FUT9"/>
<dbReference type="FunFam" id="2.60.40.10:FF:000131">
    <property type="entry name" value="Plexin A2"/>
    <property type="match status" value="1"/>
</dbReference>
<dbReference type="GO" id="GO:0050772">
    <property type="term" value="P:positive regulation of axonogenesis"/>
    <property type="evidence" value="ECO:0007669"/>
    <property type="project" value="TreeGrafter"/>
</dbReference>
<evidence type="ECO:0000256" key="1">
    <source>
        <dbReference type="ARBA" id="ARBA00004251"/>
    </source>
</evidence>
<dbReference type="Gene3D" id="2.130.10.10">
    <property type="entry name" value="YVTN repeat-like/Quinoprotein amine dehydrogenase"/>
    <property type="match status" value="1"/>
</dbReference>
<dbReference type="InterPro" id="IPR001627">
    <property type="entry name" value="Semap_dom"/>
</dbReference>
<evidence type="ECO:0000256" key="10">
    <source>
        <dbReference type="ARBA" id="ARBA00023180"/>
    </source>
</evidence>
<dbReference type="InterPro" id="IPR015943">
    <property type="entry name" value="WD40/YVTN_repeat-like_dom_sf"/>
</dbReference>
<keyword evidence="7" id="KW-1133">Transmembrane helix</keyword>
<evidence type="ECO:0000256" key="5">
    <source>
        <dbReference type="ARBA" id="ARBA00022729"/>
    </source>
</evidence>
<dbReference type="InterPro" id="IPR002165">
    <property type="entry name" value="Plexin_repeat"/>
</dbReference>
<dbReference type="PROSITE" id="PS51004">
    <property type="entry name" value="SEMA"/>
    <property type="match status" value="1"/>
</dbReference>
<dbReference type="AlphaFoldDB" id="A0A3Q1FUT9"/>
<dbReference type="SUPFAM" id="SSF101912">
    <property type="entry name" value="Sema domain"/>
    <property type="match status" value="1"/>
</dbReference>
<evidence type="ECO:0000256" key="4">
    <source>
        <dbReference type="ARBA" id="ARBA00022692"/>
    </source>
</evidence>
<dbReference type="GO" id="GO:0005886">
    <property type="term" value="C:plasma membrane"/>
    <property type="evidence" value="ECO:0007669"/>
    <property type="project" value="UniProtKB-SubCell"/>
</dbReference>